<evidence type="ECO:0000313" key="8">
    <source>
        <dbReference type="EMBL" id="WPX75591.1"/>
    </source>
</evidence>
<dbReference type="Gene3D" id="3.40.50.880">
    <property type="match status" value="1"/>
</dbReference>
<dbReference type="CDD" id="cd03131">
    <property type="entry name" value="GATase1_HTS"/>
    <property type="match status" value="1"/>
</dbReference>
<evidence type="ECO:0000256" key="5">
    <source>
        <dbReference type="ARBA" id="ARBA00023315"/>
    </source>
</evidence>
<sequence>MPIKIQSDLPVKEILEKENIFVMDEGRAVHQDIRPIRILILNLMPLKEDTELQLLRSLSNTPLQVDVSFMMVATHESKNTATSHLNKFYETFEQVKDHKFDGMIITGAPVEQMEFEEVDYWEELKGIMEWTKTNVTSTIYLCWAAQAGLYYHYGLEKKMMDHKVFGLFRHRVENRKVPLVRGFDDEFLAPHSRHTEVAAEDIHACDALTVLAESDEAGVFLCMAMDGRQIFVMGHPEYDRVTLDGEYKRDKGKGMDIKLPENYYPENDPDNKPLLLWRAHANNLYTNWLNYYVYQITPYDLDGTPF</sequence>
<dbReference type="PANTHER" id="PTHR20919:SF0">
    <property type="entry name" value="HOMOSERINE O-SUCCINYLTRANSFERASE"/>
    <property type="match status" value="1"/>
</dbReference>
<accession>A0ABZ0UJW6</accession>
<comment type="subcellular location">
    <subcellularLocation>
        <location evidence="7">Cytoplasm</location>
    </subcellularLocation>
</comment>
<dbReference type="SUPFAM" id="SSF52317">
    <property type="entry name" value="Class I glutamine amidotransferase-like"/>
    <property type="match status" value="1"/>
</dbReference>
<dbReference type="InterPro" id="IPR029062">
    <property type="entry name" value="Class_I_gatase-like"/>
</dbReference>
<gene>
    <name evidence="7 8" type="primary">metAA</name>
    <name evidence="8" type="ORF">BLCOC_39530</name>
</gene>
<feature type="binding site" evidence="7">
    <location>
        <position position="249"/>
    </location>
    <ligand>
        <name>substrate</name>
    </ligand>
</feature>
<keyword evidence="2 7" id="KW-0028">Amino-acid biosynthesis</keyword>
<keyword evidence="3 7" id="KW-0808">Transferase</keyword>
<evidence type="ECO:0000256" key="4">
    <source>
        <dbReference type="ARBA" id="ARBA00023167"/>
    </source>
</evidence>
<dbReference type="InterPro" id="IPR033752">
    <property type="entry name" value="MetA_family"/>
</dbReference>
<dbReference type="Proteomes" id="UP001325248">
    <property type="component" value="Chromosome"/>
</dbReference>
<name>A0ABZ0UJW6_9FIRM</name>
<feature type="site" description="Important for substrate specificity" evidence="7">
    <location>
        <position position="192"/>
    </location>
</feature>
<comment type="pathway">
    <text evidence="7">Amino-acid biosynthesis; L-methionine biosynthesis via de novo pathway; O-acetyl-L-homoserine from L-homoserine: step 1/1.</text>
</comment>
<feature type="binding site" evidence="7">
    <location>
        <position position="163"/>
    </location>
    <ligand>
        <name>substrate</name>
    </ligand>
</feature>
<dbReference type="NCBIfam" id="TIGR01001">
    <property type="entry name" value="metA"/>
    <property type="match status" value="1"/>
</dbReference>
<keyword evidence="9" id="KW-1185">Reference proteome</keyword>
<feature type="binding site" evidence="7">
    <location>
        <position position="192"/>
    </location>
    <ligand>
        <name>substrate</name>
    </ligand>
</feature>
<feature type="site" description="Important for acyl-CoA specificity" evidence="7">
    <location>
        <position position="111"/>
    </location>
</feature>
<feature type="active site" description="Proton acceptor" evidence="7">
    <location>
        <position position="235"/>
    </location>
</feature>
<dbReference type="InterPro" id="IPR005697">
    <property type="entry name" value="HST_MetA"/>
</dbReference>
<comment type="function">
    <text evidence="7">Transfers an acetyl group from acetyl-CoA to L-homoserine, forming acetyl-L-homoserine.</text>
</comment>
<evidence type="ECO:0000256" key="7">
    <source>
        <dbReference type="HAMAP-Rule" id="MF_00295"/>
    </source>
</evidence>
<keyword evidence="1 7" id="KW-0963">Cytoplasm</keyword>
<evidence type="ECO:0000256" key="3">
    <source>
        <dbReference type="ARBA" id="ARBA00022679"/>
    </source>
</evidence>
<feature type="active site" description="Acyl-thioester intermediate" evidence="7">
    <location>
        <position position="142"/>
    </location>
</feature>
<organism evidence="8 9">
    <name type="scientific">Blautia producta</name>
    <dbReference type="NCBI Taxonomy" id="33035"/>
    <lineage>
        <taxon>Bacteria</taxon>
        <taxon>Bacillati</taxon>
        <taxon>Bacillota</taxon>
        <taxon>Clostridia</taxon>
        <taxon>Lachnospirales</taxon>
        <taxon>Lachnospiraceae</taxon>
        <taxon>Blautia</taxon>
    </lineage>
</organism>
<dbReference type="PANTHER" id="PTHR20919">
    <property type="entry name" value="HOMOSERINE O-SUCCINYLTRANSFERASE"/>
    <property type="match status" value="1"/>
</dbReference>
<feature type="active site" evidence="7">
    <location>
        <position position="237"/>
    </location>
</feature>
<comment type="similarity">
    <text evidence="7">Belongs to the MetA family.</text>
</comment>
<protein>
    <recommendedName>
        <fullName evidence="7">Homoserine O-acetyltransferase</fullName>
        <shortName evidence="7">HAT</shortName>
        <ecNumber evidence="7">2.3.1.31</ecNumber>
    </recommendedName>
    <alternativeName>
        <fullName evidence="7">Homoserine transacetylase</fullName>
        <shortName evidence="7">HTA</shortName>
    </alternativeName>
</protein>
<reference evidence="8" key="1">
    <citation type="submission" date="2023-10" db="EMBL/GenBank/DDBJ databases">
        <title>Genome sequence of Blautia coccoides DSM 935.</title>
        <authorList>
            <person name="Boeer T."/>
            <person name="Bengelsdorf F.R."/>
            <person name="Daniel R."/>
            <person name="Poehlein A."/>
        </authorList>
    </citation>
    <scope>NUCLEOTIDE SEQUENCE [LARGE SCALE GENOMIC DNA]</scope>
    <source>
        <strain evidence="8">DSM 935</strain>
    </source>
</reference>
<dbReference type="EMBL" id="CP136422">
    <property type="protein sequence ID" value="WPX75591.1"/>
    <property type="molecule type" value="Genomic_DNA"/>
</dbReference>
<dbReference type="PIRSF" id="PIRSF000450">
    <property type="entry name" value="H_ser_succinyltr"/>
    <property type="match status" value="1"/>
</dbReference>
<proteinExistence type="inferred from homology"/>
<dbReference type="HAMAP" id="MF_00295">
    <property type="entry name" value="MetA_acyltransf"/>
    <property type="match status" value="1"/>
</dbReference>
<evidence type="ECO:0000313" key="9">
    <source>
        <dbReference type="Proteomes" id="UP001325248"/>
    </source>
</evidence>
<keyword evidence="5 7" id="KW-0012">Acyltransferase</keyword>
<comment type="caution">
    <text evidence="7">Lacks conserved residue(s) required for the propagation of feature annotation.</text>
</comment>
<evidence type="ECO:0000256" key="6">
    <source>
        <dbReference type="ARBA" id="ARBA00049043"/>
    </source>
</evidence>
<evidence type="ECO:0000256" key="2">
    <source>
        <dbReference type="ARBA" id="ARBA00022605"/>
    </source>
</evidence>
<dbReference type="EC" id="2.3.1.31" evidence="7"/>
<evidence type="ECO:0000256" key="1">
    <source>
        <dbReference type="ARBA" id="ARBA00022490"/>
    </source>
</evidence>
<comment type="catalytic activity">
    <reaction evidence="6 7">
        <text>L-homoserine + acetyl-CoA = O-acetyl-L-homoserine + CoA</text>
        <dbReference type="Rhea" id="RHEA:13701"/>
        <dbReference type="ChEBI" id="CHEBI:57287"/>
        <dbReference type="ChEBI" id="CHEBI:57288"/>
        <dbReference type="ChEBI" id="CHEBI:57476"/>
        <dbReference type="ChEBI" id="CHEBI:57716"/>
        <dbReference type="EC" id="2.3.1.31"/>
    </reaction>
</comment>
<keyword evidence="4 7" id="KW-0486">Methionine biosynthesis</keyword>
<dbReference type="GO" id="GO:0004414">
    <property type="term" value="F:homoserine O-acetyltransferase activity"/>
    <property type="evidence" value="ECO:0007669"/>
    <property type="project" value="UniProtKB-EC"/>
</dbReference>
<dbReference type="Pfam" id="PF04204">
    <property type="entry name" value="HTS"/>
    <property type="match status" value="1"/>
</dbReference>